<dbReference type="Proteomes" id="UP000053766">
    <property type="component" value="Unassembled WGS sequence"/>
</dbReference>
<evidence type="ECO:0000313" key="1">
    <source>
        <dbReference type="EMBL" id="KJH39955.1"/>
    </source>
</evidence>
<evidence type="ECO:0000313" key="2">
    <source>
        <dbReference type="Proteomes" id="UP000053766"/>
    </source>
</evidence>
<keyword evidence="2" id="KW-1185">Reference proteome</keyword>
<proteinExistence type="predicted"/>
<dbReference type="AlphaFoldDB" id="A0A0D8X5Z0"/>
<dbReference type="EMBL" id="KN718943">
    <property type="protein sequence ID" value="KJH39955.1"/>
    <property type="molecule type" value="Genomic_DNA"/>
</dbReference>
<gene>
    <name evidence="1" type="ORF">DICVIV_14135</name>
</gene>
<reference evidence="1 2" key="1">
    <citation type="submission" date="2013-11" db="EMBL/GenBank/DDBJ databases">
        <title>Draft genome of the bovine lungworm Dictyocaulus viviparus.</title>
        <authorList>
            <person name="Mitreva M."/>
        </authorList>
    </citation>
    <scope>NUCLEOTIDE SEQUENCE [LARGE SCALE GENOMIC DNA]</scope>
    <source>
        <strain evidence="1 2">HannoverDv2000</strain>
    </source>
</reference>
<accession>A0A0D8X5Z0</accession>
<name>A0A0D8X5Z0_DICVI</name>
<organism evidence="1 2">
    <name type="scientific">Dictyocaulus viviparus</name>
    <name type="common">Bovine lungworm</name>
    <dbReference type="NCBI Taxonomy" id="29172"/>
    <lineage>
        <taxon>Eukaryota</taxon>
        <taxon>Metazoa</taxon>
        <taxon>Ecdysozoa</taxon>
        <taxon>Nematoda</taxon>
        <taxon>Chromadorea</taxon>
        <taxon>Rhabditida</taxon>
        <taxon>Rhabditina</taxon>
        <taxon>Rhabditomorpha</taxon>
        <taxon>Strongyloidea</taxon>
        <taxon>Metastrongylidae</taxon>
        <taxon>Dictyocaulus</taxon>
    </lineage>
</organism>
<protein>
    <submittedName>
        <fullName evidence="1">Uncharacterized protein</fullName>
    </submittedName>
</protein>
<reference evidence="2" key="2">
    <citation type="journal article" date="2016" name="Sci. Rep.">
        <title>Dictyocaulus viviparus genome, variome and transcriptome elucidate lungworm biology and support future intervention.</title>
        <authorList>
            <person name="McNulty S.N."/>
            <person name="Strube C."/>
            <person name="Rosa B.A."/>
            <person name="Martin J.C."/>
            <person name="Tyagi R."/>
            <person name="Choi Y.J."/>
            <person name="Wang Q."/>
            <person name="Hallsworth Pepin K."/>
            <person name="Zhang X."/>
            <person name="Ozersky P."/>
            <person name="Wilson R.K."/>
            <person name="Sternberg P.W."/>
            <person name="Gasser R.B."/>
            <person name="Mitreva M."/>
        </authorList>
    </citation>
    <scope>NUCLEOTIDE SEQUENCE [LARGE SCALE GENOMIC DNA]</scope>
    <source>
        <strain evidence="2">HannoverDv2000</strain>
    </source>
</reference>
<sequence length="79" mass="9602">MASVEKKNKIAENRVILMLPKIRHNSFDVRMETMKRVPALLSFHTEYETTYIHRYNVVAYIMRLIKFTLYHLFSKHKLF</sequence>